<proteinExistence type="inferred from homology"/>
<dbReference type="NCBIfam" id="TIGR01099">
    <property type="entry name" value="galU"/>
    <property type="match status" value="1"/>
</dbReference>
<name>A0A9Q8FR90_9STAP</name>
<evidence type="ECO:0000256" key="8">
    <source>
        <dbReference type="RuleBase" id="RU361259"/>
    </source>
</evidence>
<evidence type="ECO:0000313" key="11">
    <source>
        <dbReference type="Proteomes" id="UP000295280"/>
    </source>
</evidence>
<accession>A0A9Q8FR90</accession>
<gene>
    <name evidence="10" type="primary">galU</name>
    <name evidence="10" type="ORF">ERX40_01380</name>
</gene>
<dbReference type="EC" id="2.7.7.9" evidence="4 8"/>
<dbReference type="Pfam" id="PF00483">
    <property type="entry name" value="NTP_transferase"/>
    <property type="match status" value="1"/>
</dbReference>
<keyword evidence="11" id="KW-1185">Reference proteome</keyword>
<dbReference type="AlphaFoldDB" id="A0A9Q8FR90"/>
<dbReference type="GO" id="GO:0006011">
    <property type="term" value="P:UDP-alpha-D-glucose metabolic process"/>
    <property type="evidence" value="ECO:0007669"/>
    <property type="project" value="InterPro"/>
</dbReference>
<evidence type="ECO:0000256" key="2">
    <source>
        <dbReference type="ARBA" id="ARBA00005189"/>
    </source>
</evidence>
<dbReference type="InterPro" id="IPR029044">
    <property type="entry name" value="Nucleotide-diphossugar_trans"/>
</dbReference>
<dbReference type="Proteomes" id="UP000295280">
    <property type="component" value="Unassembled WGS sequence"/>
</dbReference>
<comment type="pathway">
    <text evidence="2">Lipid metabolism.</text>
</comment>
<keyword evidence="5 8" id="KW-0808">Transferase</keyword>
<feature type="domain" description="Nucleotidyl transferase" evidence="9">
    <location>
        <begin position="6"/>
        <end position="264"/>
    </location>
</feature>
<dbReference type="SUPFAM" id="SSF53448">
    <property type="entry name" value="Nucleotide-diphospho-sugar transferases"/>
    <property type="match status" value="1"/>
</dbReference>
<organism evidence="10 11">
    <name type="scientific">Macrococcus carouselicus</name>
    <dbReference type="NCBI Taxonomy" id="69969"/>
    <lineage>
        <taxon>Bacteria</taxon>
        <taxon>Bacillati</taxon>
        <taxon>Bacillota</taxon>
        <taxon>Bacilli</taxon>
        <taxon>Bacillales</taxon>
        <taxon>Staphylococcaceae</taxon>
        <taxon>Macrococcus</taxon>
    </lineage>
</organism>
<dbReference type="OrthoDB" id="9803871at2"/>
<comment type="similarity">
    <text evidence="3 8">Belongs to the UDPGP type 2 family.</text>
</comment>
<comment type="caution">
    <text evidence="10">The sequence shown here is derived from an EMBL/GenBank/DDBJ whole genome shotgun (WGS) entry which is preliminary data.</text>
</comment>
<evidence type="ECO:0000313" key="10">
    <source>
        <dbReference type="EMBL" id="TDM03844.1"/>
    </source>
</evidence>
<evidence type="ECO:0000259" key="9">
    <source>
        <dbReference type="Pfam" id="PF00483"/>
    </source>
</evidence>
<reference evidence="10 11" key="1">
    <citation type="submission" date="2019-01" db="EMBL/GenBank/DDBJ databases">
        <title>Draft genome sequences of the type strains of six Macrococcus species.</title>
        <authorList>
            <person name="Mazhar S."/>
            <person name="Altermann E."/>
            <person name="Hill C."/>
            <person name="Mcauliffe O."/>
        </authorList>
    </citation>
    <scope>NUCLEOTIDE SEQUENCE [LARGE SCALE GENOMIC DNA]</scope>
    <source>
        <strain evidence="10 11">ATCC 51828</strain>
    </source>
</reference>
<dbReference type="InterPro" id="IPR005771">
    <property type="entry name" value="GalU_uridylyltTrfase_bac/arc"/>
</dbReference>
<evidence type="ECO:0000256" key="3">
    <source>
        <dbReference type="ARBA" id="ARBA00006890"/>
    </source>
</evidence>
<dbReference type="RefSeq" id="WP_133416707.1">
    <property type="nucleotide sequence ID" value="NZ_SCWD01000001.1"/>
</dbReference>
<dbReference type="EMBL" id="SCWD01000001">
    <property type="protein sequence ID" value="TDM03844.1"/>
    <property type="molecule type" value="Genomic_DNA"/>
</dbReference>
<evidence type="ECO:0000256" key="6">
    <source>
        <dbReference type="ARBA" id="ARBA00022695"/>
    </source>
</evidence>
<dbReference type="PANTHER" id="PTHR43197:SF1">
    <property type="entry name" value="UTP--GLUCOSE-1-PHOSPHATE URIDYLYLTRANSFERASE"/>
    <property type="match status" value="1"/>
</dbReference>
<dbReference type="PANTHER" id="PTHR43197">
    <property type="entry name" value="UTP--GLUCOSE-1-PHOSPHATE URIDYLYLTRANSFERASE"/>
    <property type="match status" value="1"/>
</dbReference>
<evidence type="ECO:0000256" key="4">
    <source>
        <dbReference type="ARBA" id="ARBA00012415"/>
    </source>
</evidence>
<keyword evidence="6 8" id="KW-0548">Nucleotidyltransferase</keyword>
<evidence type="ECO:0000256" key="7">
    <source>
        <dbReference type="ARBA" id="ARBA00048128"/>
    </source>
</evidence>
<comment type="catalytic activity">
    <reaction evidence="7 8">
        <text>alpha-D-glucose 1-phosphate + UTP + H(+) = UDP-alpha-D-glucose + diphosphate</text>
        <dbReference type="Rhea" id="RHEA:19889"/>
        <dbReference type="ChEBI" id="CHEBI:15378"/>
        <dbReference type="ChEBI" id="CHEBI:33019"/>
        <dbReference type="ChEBI" id="CHEBI:46398"/>
        <dbReference type="ChEBI" id="CHEBI:58601"/>
        <dbReference type="ChEBI" id="CHEBI:58885"/>
        <dbReference type="EC" id="2.7.7.9"/>
    </reaction>
</comment>
<sequence length="291" mass="33272">MKKVRKAIIPAAGLGTRFLPATKAMPKEMLPILDKPTIQYIVEEAVASGIEDIIIVTGKHKRAIEDHFDNQTELEMNLKAKGKIELLERVEHSTNLANIFYVRQKEPKGLGHAIYTAKQFIGDEPFAVLLGDDIVDCEFTPGIQQLIRVYEEKKSPVIGVIEVPQEDVKRYGIVEYNERQDRIYKVCNLFEKPQNNETDSRLAIIGRYVLTPDIFDELEKEEIGAGGEIQLTDAIEKLNHYREVYAMEFEGIRYDVGDKLGFVTTTLEYALKSPLKAEVLTYMEEMLKKYR</sequence>
<dbReference type="InterPro" id="IPR005835">
    <property type="entry name" value="NTP_transferase_dom"/>
</dbReference>
<comment type="pathway">
    <text evidence="1">Glycolipid metabolism; diglucosyl-diacylglycerol biosynthesis.</text>
</comment>
<evidence type="ECO:0000256" key="5">
    <source>
        <dbReference type="ARBA" id="ARBA00022679"/>
    </source>
</evidence>
<protein>
    <recommendedName>
        <fullName evidence="4 8">UTP--glucose-1-phosphate uridylyltransferase</fullName>
        <ecNumber evidence="4 8">2.7.7.9</ecNumber>
    </recommendedName>
    <alternativeName>
        <fullName evidence="8">UDP-glucose pyrophosphorylase</fullName>
    </alternativeName>
</protein>
<dbReference type="Gene3D" id="3.90.550.10">
    <property type="entry name" value="Spore Coat Polysaccharide Biosynthesis Protein SpsA, Chain A"/>
    <property type="match status" value="1"/>
</dbReference>
<dbReference type="CDD" id="cd02541">
    <property type="entry name" value="UGPase_prokaryotic"/>
    <property type="match status" value="1"/>
</dbReference>
<dbReference type="GO" id="GO:0003983">
    <property type="term" value="F:UTP:glucose-1-phosphate uridylyltransferase activity"/>
    <property type="evidence" value="ECO:0007669"/>
    <property type="project" value="UniProtKB-EC"/>
</dbReference>
<evidence type="ECO:0000256" key="1">
    <source>
        <dbReference type="ARBA" id="ARBA00005164"/>
    </source>
</evidence>